<accession>A0A4R5UHU4</accession>
<feature type="transmembrane region" description="Helical" evidence="1">
    <location>
        <begin position="47"/>
        <end position="67"/>
    </location>
</feature>
<evidence type="ECO:0000256" key="1">
    <source>
        <dbReference type="SAM" id="Phobius"/>
    </source>
</evidence>
<dbReference type="Proteomes" id="UP000295238">
    <property type="component" value="Unassembled WGS sequence"/>
</dbReference>
<gene>
    <name evidence="2" type="ORF">E2F50_14980</name>
</gene>
<keyword evidence="1" id="KW-1133">Transmembrane helix</keyword>
<dbReference type="RefSeq" id="WP_133316954.1">
    <property type="nucleotide sequence ID" value="NZ_SMTL01000003.1"/>
</dbReference>
<keyword evidence="1" id="KW-0812">Transmembrane</keyword>
<name>A0A4R5UHU4_9HYPH</name>
<comment type="caution">
    <text evidence="2">The sequence shown here is derived from an EMBL/GenBank/DDBJ whole genome shotgun (WGS) entry which is preliminary data.</text>
</comment>
<reference evidence="2 3" key="1">
    <citation type="submission" date="2019-03" db="EMBL/GenBank/DDBJ databases">
        <title>Rhizobium sp. nov., an bacterium isolated from biocrust in Mu Us Desert.</title>
        <authorList>
            <person name="Lixiong L."/>
        </authorList>
    </citation>
    <scope>NUCLEOTIDE SEQUENCE [LARGE SCALE GENOMIC DNA]</scope>
    <source>
        <strain evidence="2 3">SPY-1</strain>
    </source>
</reference>
<dbReference type="OrthoDB" id="8283047at2"/>
<keyword evidence="3" id="KW-1185">Reference proteome</keyword>
<evidence type="ECO:0000313" key="3">
    <source>
        <dbReference type="Proteomes" id="UP000295238"/>
    </source>
</evidence>
<evidence type="ECO:0000313" key="2">
    <source>
        <dbReference type="EMBL" id="TDK35533.1"/>
    </source>
</evidence>
<keyword evidence="1" id="KW-0472">Membrane</keyword>
<protein>
    <submittedName>
        <fullName evidence="2">Uncharacterized protein</fullName>
    </submittedName>
</protein>
<proteinExistence type="predicted"/>
<dbReference type="EMBL" id="SMTL01000003">
    <property type="protein sequence ID" value="TDK35533.1"/>
    <property type="molecule type" value="Genomic_DNA"/>
</dbReference>
<sequence length="69" mass="6757">MAKRALGAGFTGDVEEQTGVVAATKSAVSRVRDEAGMVAAHAVDHPAVTGSALAAVGLLAFAVGYVMGA</sequence>
<organism evidence="2 3">
    <name type="scientific">Rhizobium deserti</name>
    <dbReference type="NCBI Taxonomy" id="2547961"/>
    <lineage>
        <taxon>Bacteria</taxon>
        <taxon>Pseudomonadati</taxon>
        <taxon>Pseudomonadota</taxon>
        <taxon>Alphaproteobacteria</taxon>
        <taxon>Hyphomicrobiales</taxon>
        <taxon>Rhizobiaceae</taxon>
        <taxon>Rhizobium/Agrobacterium group</taxon>
        <taxon>Rhizobium</taxon>
    </lineage>
</organism>
<dbReference type="AlphaFoldDB" id="A0A4R5UHU4"/>